<gene>
    <name evidence="1" type="ORF">TNO010_400012</name>
</gene>
<reference evidence="1 2" key="1">
    <citation type="submission" date="2017-11" db="EMBL/GenBank/DDBJ databases">
        <authorList>
            <person name="Duchaud E."/>
        </authorList>
    </citation>
    <scope>NUCLEOTIDE SEQUENCE [LARGE SCALE GENOMIC DNA]</scope>
    <source>
        <strain evidence="1 2">TNO010</strain>
    </source>
</reference>
<dbReference type="RefSeq" id="WP_172505679.1">
    <property type="nucleotide sequence ID" value="NZ_JAFMUG010000007.1"/>
</dbReference>
<sequence length="88" mass="10505">MSNDNIQNNIVYFLTDTKITENNETRIVYKIVDGTERLITSHEFHKGTVKEASQYEMEVEMNKGYCDWYAKNRAVILKHYRNKKQNKN</sequence>
<accession>A0A2I2MBD9</accession>
<organism evidence="1 2">
    <name type="scientific">Tenacibaculum finnmarkense genomovar ulcerans</name>
    <dbReference type="NCBI Taxonomy" id="2781388"/>
    <lineage>
        <taxon>Bacteria</taxon>
        <taxon>Pseudomonadati</taxon>
        <taxon>Bacteroidota</taxon>
        <taxon>Flavobacteriia</taxon>
        <taxon>Flavobacteriales</taxon>
        <taxon>Flavobacteriaceae</taxon>
        <taxon>Tenacibaculum</taxon>
        <taxon>Tenacibaculum finnmarkense</taxon>
    </lineage>
</organism>
<dbReference type="EMBL" id="OENE01000035">
    <property type="protein sequence ID" value="SOU89437.1"/>
    <property type="molecule type" value="Genomic_DNA"/>
</dbReference>
<evidence type="ECO:0000313" key="2">
    <source>
        <dbReference type="Proteomes" id="UP000490060"/>
    </source>
</evidence>
<name>A0A2I2MBD9_9FLAO</name>
<protein>
    <submittedName>
        <fullName evidence="1">Uncharacterized protein</fullName>
    </submittedName>
</protein>
<dbReference type="Proteomes" id="UP000490060">
    <property type="component" value="Unassembled WGS sequence"/>
</dbReference>
<evidence type="ECO:0000313" key="1">
    <source>
        <dbReference type="EMBL" id="SOU89437.1"/>
    </source>
</evidence>
<proteinExistence type="predicted"/>
<dbReference type="AlphaFoldDB" id="A0A2I2MBD9"/>